<evidence type="ECO:0000256" key="3">
    <source>
        <dbReference type="ARBA" id="ARBA00022679"/>
    </source>
</evidence>
<dbReference type="InterPro" id="IPR024160">
    <property type="entry name" value="BIN3_SAM-bd_dom"/>
</dbReference>
<dbReference type="InterPro" id="IPR010675">
    <property type="entry name" value="Bin3_C"/>
</dbReference>
<feature type="domain" description="Bin3-type SAM" evidence="8">
    <location>
        <begin position="207"/>
        <end position="438"/>
    </location>
</feature>
<dbReference type="GO" id="GO:0008171">
    <property type="term" value="F:O-methyltransferase activity"/>
    <property type="evidence" value="ECO:0007669"/>
    <property type="project" value="UniProtKB-UniRule"/>
</dbReference>
<keyword evidence="2 6" id="KW-0489">Methyltransferase</keyword>
<name>A0A1D2A1W0_AUXPR</name>
<dbReference type="GO" id="GO:0017069">
    <property type="term" value="F:snRNA binding"/>
    <property type="evidence" value="ECO:0007669"/>
    <property type="project" value="TreeGrafter"/>
</dbReference>
<dbReference type="EC" id="2.1.1.-" evidence="6"/>
<evidence type="ECO:0000256" key="1">
    <source>
        <dbReference type="ARBA" id="ARBA00008361"/>
    </source>
</evidence>
<comment type="similarity">
    <text evidence="1 6">Belongs to the methyltransferase superfamily.</text>
</comment>
<dbReference type="Gene3D" id="3.40.50.150">
    <property type="entry name" value="Vaccinia Virus protein VP39"/>
    <property type="match status" value="1"/>
</dbReference>
<dbReference type="InterPro" id="IPR029063">
    <property type="entry name" value="SAM-dependent_MTases_sf"/>
</dbReference>
<dbReference type="EMBL" id="GDKF01005551">
    <property type="protein sequence ID" value="JAT73071.1"/>
    <property type="molecule type" value="Transcribed_RNA"/>
</dbReference>
<dbReference type="PANTHER" id="PTHR12315">
    <property type="entry name" value="BICOID-INTERACTING PROTEIN RELATED"/>
    <property type="match status" value="1"/>
</dbReference>
<dbReference type="CDD" id="cd02440">
    <property type="entry name" value="AdoMet_MTases"/>
    <property type="match status" value="1"/>
</dbReference>
<dbReference type="AlphaFoldDB" id="A0A1D2A1W0"/>
<keyword evidence="4 5" id="KW-0949">S-adenosyl-L-methionine</keyword>
<feature type="compositionally biased region" description="Polar residues" evidence="7">
    <location>
        <begin position="76"/>
        <end position="96"/>
    </location>
</feature>
<reference evidence="9" key="1">
    <citation type="submission" date="2015-08" db="EMBL/GenBank/DDBJ databases">
        <authorList>
            <person name="Babu N.S."/>
            <person name="Beckwith C.J."/>
            <person name="Beseler K.G."/>
            <person name="Brison A."/>
            <person name="Carone J.V."/>
            <person name="Caskin T.P."/>
            <person name="Diamond M."/>
            <person name="Durham M.E."/>
            <person name="Foxe J.M."/>
            <person name="Go M."/>
            <person name="Henderson B.A."/>
            <person name="Jones I.B."/>
            <person name="McGettigan J.A."/>
            <person name="Micheletti S.J."/>
            <person name="Nasrallah M.E."/>
            <person name="Ortiz D."/>
            <person name="Piller C.R."/>
            <person name="Privatt S.R."/>
            <person name="Schneider S.L."/>
            <person name="Sharp S."/>
            <person name="Smith T.C."/>
            <person name="Stanton J.D."/>
            <person name="Ullery H.E."/>
            <person name="Wilson R.J."/>
            <person name="Serrano M.G."/>
            <person name="Buck G."/>
            <person name="Lee V."/>
            <person name="Wang Y."/>
            <person name="Carvalho R."/>
            <person name="Voegtly L."/>
            <person name="Shi R."/>
            <person name="Duckworth R."/>
            <person name="Johnson A."/>
            <person name="Loviza R."/>
            <person name="Walstead R."/>
            <person name="Shah Z."/>
            <person name="Kiflezghi M."/>
            <person name="Wade K."/>
            <person name="Ball S.L."/>
            <person name="Bradley K.W."/>
            <person name="Asai D.J."/>
            <person name="Bowman C.A."/>
            <person name="Russell D.A."/>
            <person name="Pope W.H."/>
            <person name="Jacobs-Sera D."/>
            <person name="Hendrix R.W."/>
            <person name="Hatfull G.F."/>
        </authorList>
    </citation>
    <scope>NUCLEOTIDE SEQUENCE</scope>
</reference>
<evidence type="ECO:0000256" key="6">
    <source>
        <dbReference type="RuleBase" id="RU367087"/>
    </source>
</evidence>
<gene>
    <name evidence="9" type="ORF">g.9195</name>
</gene>
<dbReference type="PANTHER" id="PTHR12315:SF0">
    <property type="entry name" value="7SK SNRNA METHYLPHOSPHATE CAPPING ENZYME"/>
    <property type="match status" value="1"/>
</dbReference>
<evidence type="ECO:0000256" key="4">
    <source>
        <dbReference type="ARBA" id="ARBA00022691"/>
    </source>
</evidence>
<dbReference type="GO" id="GO:0040031">
    <property type="term" value="P:snRNA modification"/>
    <property type="evidence" value="ECO:0007669"/>
    <property type="project" value="TreeGrafter"/>
</dbReference>
<organism evidence="9">
    <name type="scientific">Auxenochlorella protothecoides</name>
    <name type="common">Green microalga</name>
    <name type="synonym">Chlorella protothecoides</name>
    <dbReference type="NCBI Taxonomy" id="3075"/>
    <lineage>
        <taxon>Eukaryota</taxon>
        <taxon>Viridiplantae</taxon>
        <taxon>Chlorophyta</taxon>
        <taxon>core chlorophytes</taxon>
        <taxon>Trebouxiophyceae</taxon>
        <taxon>Chlorellales</taxon>
        <taxon>Chlorellaceae</taxon>
        <taxon>Auxenochlorella</taxon>
    </lineage>
</organism>
<dbReference type="GO" id="GO:0008173">
    <property type="term" value="F:RNA methyltransferase activity"/>
    <property type="evidence" value="ECO:0007669"/>
    <property type="project" value="UniProtKB-UniRule"/>
</dbReference>
<evidence type="ECO:0000256" key="5">
    <source>
        <dbReference type="PROSITE-ProRule" id="PRU00848"/>
    </source>
</evidence>
<dbReference type="GO" id="GO:0032259">
    <property type="term" value="P:methylation"/>
    <property type="evidence" value="ECO:0007669"/>
    <property type="project" value="UniProtKB-KW"/>
</dbReference>
<dbReference type="Pfam" id="PF06859">
    <property type="entry name" value="Bin3"/>
    <property type="match status" value="1"/>
</dbReference>
<feature type="region of interest" description="Disordered" evidence="7">
    <location>
        <begin position="153"/>
        <end position="186"/>
    </location>
</feature>
<evidence type="ECO:0000259" key="8">
    <source>
        <dbReference type="PROSITE" id="PS51515"/>
    </source>
</evidence>
<dbReference type="SUPFAM" id="SSF53335">
    <property type="entry name" value="S-adenosyl-L-methionine-dependent methyltransferases"/>
    <property type="match status" value="1"/>
</dbReference>
<proteinExistence type="inferred from homology"/>
<sequence>MPPVRGGPASPEPSLHTSETDTSSLSRTQKKKRRLKLARAQAALLLEAGIMPEDAPAGKRQRAALGEQAVLASSELSTQASLTMTPGGTTDHTSPLTDAAALTGSRATPLPARPARAPQPFLPRALAAQRPLRADPSSQAAVTHAALAHRPLAEGTGEAASPRRADGAQGPGQAGVALPGPPRSRLAPHGNYHRYYGYRLGQAFDHDPRLAVMERSWFARRRCMDVGCNEGLVTLALAGSLACKSMVGVDIDPHLIKRACTTLRALRTSATQRAAVARAGGTDAGERRAARDTLQGLSQTWFVHADFLESVVEPASLDTITCLSVTKWVHLNRGDEGLQALFIKFHTVLAPGGLLIVEPQPWSSYQAAISKLKKQRAKCSEEERASLAQFHPLDELQLRPDAFPAFLCDTLGFRLVRRLQPGEAASGFHRSLLVLRKA</sequence>
<dbReference type="InterPro" id="IPR039772">
    <property type="entry name" value="Bin3-like"/>
</dbReference>
<evidence type="ECO:0000256" key="7">
    <source>
        <dbReference type="SAM" id="MobiDB-lite"/>
    </source>
</evidence>
<accession>A0A1D2A1W0</accession>
<feature type="region of interest" description="Disordered" evidence="7">
    <location>
        <begin position="76"/>
        <end position="97"/>
    </location>
</feature>
<protein>
    <recommendedName>
        <fullName evidence="6">RNA methyltransferase</fullName>
        <ecNumber evidence="6">2.1.1.-</ecNumber>
    </recommendedName>
</protein>
<evidence type="ECO:0000256" key="2">
    <source>
        <dbReference type="ARBA" id="ARBA00022603"/>
    </source>
</evidence>
<keyword evidence="3 6" id="KW-0808">Transferase</keyword>
<evidence type="ECO:0000313" key="9">
    <source>
        <dbReference type="EMBL" id="JAT73071.1"/>
    </source>
</evidence>
<feature type="region of interest" description="Disordered" evidence="7">
    <location>
        <begin position="1"/>
        <end position="34"/>
    </location>
</feature>
<dbReference type="PROSITE" id="PS51515">
    <property type="entry name" value="BIN3_SAM"/>
    <property type="match status" value="1"/>
</dbReference>